<evidence type="ECO:0000313" key="11">
    <source>
        <dbReference type="EMBL" id="KAK6542195.1"/>
    </source>
</evidence>
<evidence type="ECO:0000256" key="8">
    <source>
        <dbReference type="SAM" id="Phobius"/>
    </source>
</evidence>
<feature type="transmembrane region" description="Helical" evidence="8">
    <location>
        <begin position="359"/>
        <end position="377"/>
    </location>
</feature>
<evidence type="ECO:0000256" key="1">
    <source>
        <dbReference type="ARBA" id="ARBA00004128"/>
    </source>
</evidence>
<feature type="transmembrane region" description="Helical" evidence="8">
    <location>
        <begin position="621"/>
        <end position="653"/>
    </location>
</feature>
<feature type="transmembrane region" description="Helical" evidence="8">
    <location>
        <begin position="562"/>
        <end position="581"/>
    </location>
</feature>
<feature type="domain" description="Cyclic nucleotide-binding" evidence="9">
    <location>
        <begin position="895"/>
        <end position="982"/>
    </location>
</feature>
<feature type="transmembrane region" description="Helical" evidence="8">
    <location>
        <begin position="431"/>
        <end position="452"/>
    </location>
</feature>
<dbReference type="SUPFAM" id="SSF52091">
    <property type="entry name" value="SpoIIaa-like"/>
    <property type="match status" value="1"/>
</dbReference>
<feature type="transmembrane region" description="Helical" evidence="8">
    <location>
        <begin position="327"/>
        <end position="347"/>
    </location>
</feature>
<dbReference type="InterPro" id="IPR000595">
    <property type="entry name" value="cNMP-bd_dom"/>
</dbReference>
<keyword evidence="5" id="KW-0029">Amino-acid transport</keyword>
<evidence type="ECO:0000256" key="2">
    <source>
        <dbReference type="ARBA" id="ARBA00022448"/>
    </source>
</evidence>
<reference evidence="11 12" key="1">
    <citation type="submission" date="2019-10" db="EMBL/GenBank/DDBJ databases">
        <authorList>
            <person name="Palmer J.M."/>
        </authorList>
    </citation>
    <scope>NUCLEOTIDE SEQUENCE [LARGE SCALE GENOMIC DNA]</scope>
    <source>
        <strain evidence="11 12">TWF694</strain>
    </source>
</reference>
<dbReference type="InterPro" id="IPR011547">
    <property type="entry name" value="SLC26A/SulP_dom"/>
</dbReference>
<evidence type="ECO:0000256" key="5">
    <source>
        <dbReference type="ARBA" id="ARBA00022970"/>
    </source>
</evidence>
<name>A0AAV9XJ98_9PEZI</name>
<dbReference type="Pfam" id="PF00027">
    <property type="entry name" value="cNMP_binding"/>
    <property type="match status" value="1"/>
</dbReference>
<dbReference type="Proteomes" id="UP001365542">
    <property type="component" value="Unassembled WGS sequence"/>
</dbReference>
<sequence length="1017" mass="112797">MGHGILINLIGLRYAESPDQHNWASYGAERIRNHTAELASLAISTASSYKPDMDEIQSDLVSPLTILPGLDRVVSVDSPLPAVLRPIQTPQTSDMIVEESDSPSFKGYGKSPGPSHLTQLLRNSPPEDTGISTRHLQAGVAEVVNPESADFEPTEIDGLLNNHRFTYGSICPGDAEAQTSDRVSTKFTPVGRRQARSAYMRSLALRIASPKSWDKRMIWQNTVVAPISTLPAVILGLLLNVLDGLSYGMILFPLGESIFSDLAPDGLSMFYVSCIISQLVYSCGFSRFKGGVGSEMIEVVPFFHKMAFTIISEVGSDRPEVVLSTTIFSMAISSIMTGLVFFLLGYMKSGSLIGFFPRHILVGCIGGVGWFLVATGIEVGARLDGSLEYTLDTLEKLISFPTLLMWLLPLGLAISLLVILQFANHPFTVPIFFITVPTFFYVVVAAIPSLTIEGLRNAGWIFDAPKSGVPFWHFYTLYDFRQVDWEVVVMNVPAMLALTFFGILHVPINVPSLGVSLNMDNVDVDQELIAHGVSNALSGCVGSIQNYLVYANSVLFIRSGGNSRLAGIMLAIGTTAIWMVGPSVIGYIPVLVVASLIFMLGIELLREAVYDTWGKLHKFEYITVCVIVVTMGAYDFVIGIVVGIVLACVTFVIQASQKSSIRATYTGATARSTVRRHPFQQRFLKEVGPQIYLYKLAGYMFFGTISTVEESILDLLKEQNFNERPIRFLILDMTYVRGIDFSAAETFVRVKRTLRKRNIVLVLSGITPNGDVDIGLQGVGIWGDEGNVRLFPDLNDALEWCENEFLGAYYASKEHGLLHPTHLEVPNQHSIGVGGVDMIHNSPRINQLRAAAKTNLTDTEASTSRWSNFKQPLPLILQTFQERTIENEDFWFTAVEYFERRTFMKGAVLFRREDPATEFYLIEDGLLRAEYDHQTGVYYESITAGTTCGELPFFSETPRTATVVAERDCITWLMNREHWSKLKCQHPQIASELYRLALKLTTERMDSITTYILTRAG</sequence>
<feature type="domain" description="STAS" evidence="10">
    <location>
        <begin position="689"/>
        <end position="801"/>
    </location>
</feature>
<dbReference type="SMART" id="SM00100">
    <property type="entry name" value="cNMP"/>
    <property type="match status" value="1"/>
</dbReference>
<dbReference type="Gene3D" id="2.60.120.10">
    <property type="entry name" value="Jelly Rolls"/>
    <property type="match status" value="1"/>
</dbReference>
<dbReference type="CDD" id="cd07042">
    <property type="entry name" value="STAS_SulP_like_sulfate_transporter"/>
    <property type="match status" value="1"/>
</dbReference>
<dbReference type="InterPro" id="IPR036513">
    <property type="entry name" value="STAS_dom_sf"/>
</dbReference>
<dbReference type="Pfam" id="PF00916">
    <property type="entry name" value="Sulfate_transp"/>
    <property type="match status" value="1"/>
</dbReference>
<dbReference type="Pfam" id="PF01740">
    <property type="entry name" value="STAS"/>
    <property type="match status" value="1"/>
</dbReference>
<keyword evidence="4 8" id="KW-0812">Transmembrane</keyword>
<dbReference type="PANTHER" id="PTHR43310:SF4">
    <property type="entry name" value="AFR304WP"/>
    <property type="match status" value="1"/>
</dbReference>
<evidence type="ECO:0000259" key="9">
    <source>
        <dbReference type="PROSITE" id="PS50042"/>
    </source>
</evidence>
<evidence type="ECO:0000259" key="10">
    <source>
        <dbReference type="PROSITE" id="PS50801"/>
    </source>
</evidence>
<evidence type="ECO:0000256" key="7">
    <source>
        <dbReference type="ARBA" id="ARBA00023136"/>
    </source>
</evidence>
<dbReference type="GO" id="GO:0034490">
    <property type="term" value="P:basic amino acid transmembrane import into vacuole"/>
    <property type="evidence" value="ECO:0007669"/>
    <property type="project" value="UniProtKB-ARBA"/>
</dbReference>
<dbReference type="PROSITE" id="PS50801">
    <property type="entry name" value="STAS"/>
    <property type="match status" value="1"/>
</dbReference>
<dbReference type="InterPro" id="IPR002645">
    <property type="entry name" value="STAS_dom"/>
</dbReference>
<keyword evidence="3" id="KW-0926">Vacuole</keyword>
<evidence type="ECO:0000256" key="3">
    <source>
        <dbReference type="ARBA" id="ARBA00022554"/>
    </source>
</evidence>
<dbReference type="PROSITE" id="PS50042">
    <property type="entry name" value="CNMP_BINDING_3"/>
    <property type="match status" value="1"/>
</dbReference>
<dbReference type="Gene3D" id="3.30.750.24">
    <property type="entry name" value="STAS domain"/>
    <property type="match status" value="1"/>
</dbReference>
<keyword evidence="12" id="KW-1185">Reference proteome</keyword>
<dbReference type="AlphaFoldDB" id="A0AAV9XJ98"/>
<feature type="transmembrane region" description="Helical" evidence="8">
    <location>
        <begin position="587"/>
        <end position="609"/>
    </location>
</feature>
<dbReference type="FunFam" id="3.30.750.24:FF:000012">
    <property type="entry name" value="Sulfate transporter family protein"/>
    <property type="match status" value="1"/>
</dbReference>
<protein>
    <recommendedName>
        <fullName evidence="13">Sulfate transporter</fullName>
    </recommendedName>
</protein>
<feature type="transmembrane region" description="Helical" evidence="8">
    <location>
        <begin position="397"/>
        <end position="419"/>
    </location>
</feature>
<dbReference type="GO" id="GO:0000329">
    <property type="term" value="C:fungal-type vacuole membrane"/>
    <property type="evidence" value="ECO:0007669"/>
    <property type="project" value="UniProtKB-ARBA"/>
</dbReference>
<dbReference type="InterPro" id="IPR014710">
    <property type="entry name" value="RmlC-like_jellyroll"/>
</dbReference>
<evidence type="ECO:0008006" key="13">
    <source>
        <dbReference type="Google" id="ProtNLM"/>
    </source>
</evidence>
<dbReference type="EMBL" id="JAVHJO010000003">
    <property type="protein sequence ID" value="KAK6542195.1"/>
    <property type="molecule type" value="Genomic_DNA"/>
</dbReference>
<keyword evidence="7 8" id="KW-0472">Membrane</keyword>
<comment type="subcellular location">
    <subcellularLocation>
        <location evidence="1">Vacuole membrane</location>
        <topology evidence="1">Multi-pass membrane protein</topology>
    </subcellularLocation>
</comment>
<dbReference type="PANTHER" id="PTHR43310">
    <property type="entry name" value="SULFATE TRANSPORTER YBAR-RELATED"/>
    <property type="match status" value="1"/>
</dbReference>
<evidence type="ECO:0000256" key="6">
    <source>
        <dbReference type="ARBA" id="ARBA00022989"/>
    </source>
</evidence>
<dbReference type="InterPro" id="IPR018490">
    <property type="entry name" value="cNMP-bd_dom_sf"/>
</dbReference>
<keyword evidence="2" id="KW-0813">Transport</keyword>
<organism evidence="11 12">
    <name type="scientific">Orbilia ellipsospora</name>
    <dbReference type="NCBI Taxonomy" id="2528407"/>
    <lineage>
        <taxon>Eukaryota</taxon>
        <taxon>Fungi</taxon>
        <taxon>Dikarya</taxon>
        <taxon>Ascomycota</taxon>
        <taxon>Pezizomycotina</taxon>
        <taxon>Orbiliomycetes</taxon>
        <taxon>Orbiliales</taxon>
        <taxon>Orbiliaceae</taxon>
        <taxon>Orbilia</taxon>
    </lineage>
</organism>
<dbReference type="SUPFAM" id="SSF51206">
    <property type="entry name" value="cAMP-binding domain-like"/>
    <property type="match status" value="1"/>
</dbReference>
<keyword evidence="6 8" id="KW-1133">Transmembrane helix</keyword>
<evidence type="ECO:0000256" key="4">
    <source>
        <dbReference type="ARBA" id="ARBA00022692"/>
    </source>
</evidence>
<dbReference type="CDD" id="cd00038">
    <property type="entry name" value="CAP_ED"/>
    <property type="match status" value="1"/>
</dbReference>
<accession>A0AAV9XJ98</accession>
<proteinExistence type="predicted"/>
<gene>
    <name evidence="11" type="ORF">TWF694_007957</name>
</gene>
<feature type="transmembrane region" description="Helical" evidence="8">
    <location>
        <begin position="487"/>
        <end position="508"/>
    </location>
</feature>
<evidence type="ECO:0000313" key="12">
    <source>
        <dbReference type="Proteomes" id="UP001365542"/>
    </source>
</evidence>
<dbReference type="InterPro" id="IPR052706">
    <property type="entry name" value="Membrane-Transporter-like"/>
</dbReference>
<comment type="caution">
    <text evidence="11">The sequence shown here is derived from an EMBL/GenBank/DDBJ whole genome shotgun (WGS) entry which is preliminary data.</text>
</comment>